<keyword evidence="1" id="KW-1133">Transmembrane helix</keyword>
<keyword evidence="1" id="KW-0472">Membrane</keyword>
<reference evidence="2" key="1">
    <citation type="submission" date="2019-08" db="EMBL/GenBank/DDBJ databases">
        <authorList>
            <person name="Kucharzyk K."/>
            <person name="Murdoch R.W."/>
            <person name="Higgins S."/>
            <person name="Loffler F."/>
        </authorList>
    </citation>
    <scope>NUCLEOTIDE SEQUENCE</scope>
</reference>
<dbReference type="AlphaFoldDB" id="A0A645IXV9"/>
<dbReference type="EMBL" id="VSSQ01125194">
    <property type="protein sequence ID" value="MPN55682.1"/>
    <property type="molecule type" value="Genomic_DNA"/>
</dbReference>
<keyword evidence="1" id="KW-0812">Transmembrane</keyword>
<protein>
    <submittedName>
        <fullName evidence="2">Uncharacterized protein</fullName>
    </submittedName>
</protein>
<evidence type="ECO:0000313" key="2">
    <source>
        <dbReference type="EMBL" id="MPN55682.1"/>
    </source>
</evidence>
<feature type="transmembrane region" description="Helical" evidence="1">
    <location>
        <begin position="69"/>
        <end position="86"/>
    </location>
</feature>
<comment type="caution">
    <text evidence="2">The sequence shown here is derived from an EMBL/GenBank/DDBJ whole genome shotgun (WGS) entry which is preliminary data.</text>
</comment>
<gene>
    <name evidence="2" type="ORF">SDC9_203366</name>
</gene>
<sequence length="89" mass="9404">MTDGWDAGTAMLRDVRPGATGSDPVGARFLNNRVWFRANDGVHGAEPWWTDGIVSFLTSGGGCDGTGGGLAQLAVVPLLLVFLAAFRRR</sequence>
<proteinExistence type="predicted"/>
<organism evidence="2">
    <name type="scientific">bioreactor metagenome</name>
    <dbReference type="NCBI Taxonomy" id="1076179"/>
    <lineage>
        <taxon>unclassified sequences</taxon>
        <taxon>metagenomes</taxon>
        <taxon>ecological metagenomes</taxon>
    </lineage>
</organism>
<accession>A0A645IXV9</accession>
<evidence type="ECO:0000256" key="1">
    <source>
        <dbReference type="SAM" id="Phobius"/>
    </source>
</evidence>
<name>A0A645IXV9_9ZZZZ</name>